<dbReference type="GO" id="GO:0000166">
    <property type="term" value="F:nucleotide binding"/>
    <property type="evidence" value="ECO:0007669"/>
    <property type="project" value="InterPro"/>
</dbReference>
<evidence type="ECO:0000259" key="4">
    <source>
        <dbReference type="Pfam" id="PF01408"/>
    </source>
</evidence>
<keyword evidence="3" id="KW-0520">NAD</keyword>
<organism evidence="6 7">
    <name type="scientific">Flavimobilis marinus</name>
    <dbReference type="NCBI Taxonomy" id="285351"/>
    <lineage>
        <taxon>Bacteria</taxon>
        <taxon>Bacillati</taxon>
        <taxon>Actinomycetota</taxon>
        <taxon>Actinomycetes</taxon>
        <taxon>Micrococcales</taxon>
        <taxon>Jonesiaceae</taxon>
        <taxon>Flavimobilis</taxon>
    </lineage>
</organism>
<evidence type="ECO:0000256" key="1">
    <source>
        <dbReference type="ARBA" id="ARBA00010928"/>
    </source>
</evidence>
<feature type="domain" description="Gfo/Idh/MocA-like oxidoreductase N-terminal" evidence="4">
    <location>
        <begin position="6"/>
        <end position="126"/>
    </location>
</feature>
<evidence type="ECO:0000256" key="2">
    <source>
        <dbReference type="ARBA" id="ARBA00023002"/>
    </source>
</evidence>
<feature type="domain" description="GFO/IDH/MocA-like oxidoreductase" evidence="5">
    <location>
        <begin position="136"/>
        <end position="256"/>
    </location>
</feature>
<dbReference type="InterPro" id="IPR055170">
    <property type="entry name" value="GFO_IDH_MocA-like_dom"/>
</dbReference>
<keyword evidence="7" id="KW-1185">Reference proteome</keyword>
<dbReference type="PANTHER" id="PTHR43708">
    <property type="entry name" value="CONSERVED EXPRESSED OXIDOREDUCTASE (EUROFUNG)"/>
    <property type="match status" value="1"/>
</dbReference>
<dbReference type="InterPro" id="IPR036291">
    <property type="entry name" value="NAD(P)-bd_dom_sf"/>
</dbReference>
<dbReference type="AlphaFoldDB" id="A0A1I2DIZ6"/>
<dbReference type="Pfam" id="PF22725">
    <property type="entry name" value="GFO_IDH_MocA_C3"/>
    <property type="match status" value="1"/>
</dbReference>
<evidence type="ECO:0000313" key="7">
    <source>
        <dbReference type="Proteomes" id="UP000198520"/>
    </source>
</evidence>
<name>A0A1I2DIZ6_9MICO</name>
<gene>
    <name evidence="6" type="ORF">SAMN04488035_0583</name>
</gene>
<dbReference type="InterPro" id="IPR000683">
    <property type="entry name" value="Gfo/Idh/MocA-like_OxRdtase_N"/>
</dbReference>
<evidence type="ECO:0000259" key="5">
    <source>
        <dbReference type="Pfam" id="PF22725"/>
    </source>
</evidence>
<proteinExistence type="inferred from homology"/>
<protein>
    <submittedName>
        <fullName evidence="6">Predicted dehydrogenase</fullName>
    </submittedName>
</protein>
<keyword evidence="2" id="KW-0560">Oxidoreductase</keyword>
<dbReference type="Pfam" id="PF01408">
    <property type="entry name" value="GFO_IDH_MocA"/>
    <property type="match status" value="1"/>
</dbReference>
<evidence type="ECO:0000313" key="6">
    <source>
        <dbReference type="EMBL" id="SFE80486.1"/>
    </source>
</evidence>
<comment type="similarity">
    <text evidence="1">Belongs to the Gfo/Idh/MocA family.</text>
</comment>
<dbReference type="GO" id="GO:0016491">
    <property type="term" value="F:oxidoreductase activity"/>
    <property type="evidence" value="ECO:0007669"/>
    <property type="project" value="UniProtKB-KW"/>
</dbReference>
<dbReference type="SUPFAM" id="SSF55347">
    <property type="entry name" value="Glyceraldehyde-3-phosphate dehydrogenase-like, C-terminal domain"/>
    <property type="match status" value="1"/>
</dbReference>
<dbReference type="OrthoDB" id="256869at2"/>
<sequence>MTKAPLRVGLIGYGLAGEVFHAPVIAATPGLELVGVVTRRPEAAAKVAQRYPDATVVASAEALLAGEAGPLDLVVVATTNDSHVPLARAAIEAGVACVVDKPVAPDAASARELDALAQERGVPLSVFQNRRWDGDFLTLRALLDDGTLGEVRRLESRFEVYKAGATGNWRESADPAMVGGVLFDLGAHLVDQALELCGPVTHVYAEVDTRRDGVGADDDAFVALTHACGARSHLWMSTVVGESGPRFRVLGSKAAFTSWGLDAQEPALKDGRTPDEDGWGLSERPAILTQGTERTELPLLAGQYRELYAQMAAAVRGEGPVPVTVESTAQALDVLEAARTSARTGTVVELVAEEEK</sequence>
<accession>A0A1I2DIZ6</accession>
<dbReference type="Proteomes" id="UP000198520">
    <property type="component" value="Unassembled WGS sequence"/>
</dbReference>
<dbReference type="SUPFAM" id="SSF51735">
    <property type="entry name" value="NAD(P)-binding Rossmann-fold domains"/>
    <property type="match status" value="1"/>
</dbReference>
<dbReference type="RefSeq" id="WP_093374866.1">
    <property type="nucleotide sequence ID" value="NZ_BNAN01000001.1"/>
</dbReference>
<dbReference type="PANTHER" id="PTHR43708:SF5">
    <property type="entry name" value="CONSERVED EXPRESSED OXIDOREDUCTASE (EUROFUNG)-RELATED"/>
    <property type="match status" value="1"/>
</dbReference>
<dbReference type="InterPro" id="IPR051317">
    <property type="entry name" value="Gfo/Idh/MocA_oxidoreduct"/>
</dbReference>
<dbReference type="EMBL" id="FONZ01000001">
    <property type="protein sequence ID" value="SFE80486.1"/>
    <property type="molecule type" value="Genomic_DNA"/>
</dbReference>
<dbReference type="Gene3D" id="3.30.360.10">
    <property type="entry name" value="Dihydrodipicolinate Reductase, domain 2"/>
    <property type="match status" value="1"/>
</dbReference>
<dbReference type="STRING" id="285351.SAMN04488035_0583"/>
<dbReference type="Gene3D" id="3.40.50.720">
    <property type="entry name" value="NAD(P)-binding Rossmann-like Domain"/>
    <property type="match status" value="1"/>
</dbReference>
<reference evidence="7" key="1">
    <citation type="submission" date="2016-10" db="EMBL/GenBank/DDBJ databases">
        <authorList>
            <person name="Varghese N."/>
            <person name="Submissions S."/>
        </authorList>
    </citation>
    <scope>NUCLEOTIDE SEQUENCE [LARGE SCALE GENOMIC DNA]</scope>
    <source>
        <strain evidence="7">DSM 19083</strain>
    </source>
</reference>
<evidence type="ECO:0000256" key="3">
    <source>
        <dbReference type="ARBA" id="ARBA00023027"/>
    </source>
</evidence>